<dbReference type="RefSeq" id="WP_267774982.1">
    <property type="nucleotide sequence ID" value="NZ_JAPNKE010000002.1"/>
</dbReference>
<dbReference type="InterPro" id="IPR002477">
    <property type="entry name" value="Peptidoglycan-bd-like"/>
</dbReference>
<evidence type="ECO:0000313" key="3">
    <source>
        <dbReference type="EMBL" id="MCY1011688.1"/>
    </source>
</evidence>
<dbReference type="InterPro" id="IPR036366">
    <property type="entry name" value="PGBDSf"/>
</dbReference>
<accession>A0A9X3F4Z6</accession>
<evidence type="ECO:0000256" key="1">
    <source>
        <dbReference type="SAM" id="MobiDB-lite"/>
    </source>
</evidence>
<keyword evidence="4" id="KW-1185">Reference proteome</keyword>
<comment type="caution">
    <text evidence="3">The sequence shown here is derived from an EMBL/GenBank/DDBJ whole genome shotgun (WGS) entry which is preliminary data.</text>
</comment>
<organism evidence="3 4">
    <name type="scientific">Nannocystis pusilla</name>
    <dbReference type="NCBI Taxonomy" id="889268"/>
    <lineage>
        <taxon>Bacteria</taxon>
        <taxon>Pseudomonadati</taxon>
        <taxon>Myxococcota</taxon>
        <taxon>Polyangia</taxon>
        <taxon>Nannocystales</taxon>
        <taxon>Nannocystaceae</taxon>
        <taxon>Nannocystis</taxon>
    </lineage>
</organism>
<feature type="region of interest" description="Disordered" evidence="1">
    <location>
        <begin position="1"/>
        <end position="23"/>
    </location>
</feature>
<protein>
    <submittedName>
        <fullName evidence="3">Peptidoglycan-binding domain-containing protein</fullName>
    </submittedName>
</protein>
<name>A0A9X3F4Z6_9BACT</name>
<dbReference type="SUPFAM" id="SSF47090">
    <property type="entry name" value="PGBD-like"/>
    <property type="match status" value="1"/>
</dbReference>
<evidence type="ECO:0000313" key="4">
    <source>
        <dbReference type="Proteomes" id="UP001150924"/>
    </source>
</evidence>
<proteinExistence type="predicted"/>
<dbReference type="Gene3D" id="1.10.101.10">
    <property type="entry name" value="PGBD-like superfamily/PGBD"/>
    <property type="match status" value="1"/>
</dbReference>
<dbReference type="Pfam" id="PF01471">
    <property type="entry name" value="PG_binding_1"/>
    <property type="match status" value="1"/>
</dbReference>
<dbReference type="Proteomes" id="UP001150924">
    <property type="component" value="Unassembled WGS sequence"/>
</dbReference>
<gene>
    <name evidence="3" type="ORF">OV079_40230</name>
</gene>
<dbReference type="EMBL" id="JAPNKE010000002">
    <property type="protein sequence ID" value="MCY1011688.1"/>
    <property type="molecule type" value="Genomic_DNA"/>
</dbReference>
<evidence type="ECO:0000259" key="2">
    <source>
        <dbReference type="Pfam" id="PF01471"/>
    </source>
</evidence>
<feature type="domain" description="Peptidoglycan binding-like" evidence="2">
    <location>
        <begin position="144"/>
        <end position="173"/>
    </location>
</feature>
<reference evidence="3" key="1">
    <citation type="submission" date="2022-11" db="EMBL/GenBank/DDBJ databases">
        <title>Minimal conservation of predation-associated metabolite biosynthetic gene clusters underscores biosynthetic potential of Myxococcota including descriptions for ten novel species: Archangium lansinium sp. nov., Myxococcus landrumus sp. nov., Nannocystis bai.</title>
        <authorList>
            <person name="Ahearne A."/>
            <person name="Stevens C."/>
            <person name="Phillips K."/>
        </authorList>
    </citation>
    <scope>NUCLEOTIDE SEQUENCE</scope>
    <source>
        <strain evidence="3">Na p29</strain>
    </source>
</reference>
<sequence>MERPRERRAAAHASPREPLVPGDAVFIPAPREKRADAPTDARSVFKRRGVPAQIHVRLLRDGQPCAGVAYTLAIGGLELHGQTSPSGQIEHWLATTVRTARLTLATGEVYELAVGRLEPVSEERGVRGRLCGLGFLAALDAPTADLETALRQFQAAAQLPVTGAIDDATRERLVARNGS</sequence>
<dbReference type="InterPro" id="IPR036365">
    <property type="entry name" value="PGBD-like_sf"/>
</dbReference>
<dbReference type="AlphaFoldDB" id="A0A9X3F4Z6"/>